<proteinExistence type="predicted"/>
<dbReference type="AlphaFoldDB" id="A0A2P5ICU3"/>
<accession>A0A2P5ICU3</accession>
<dbReference type="OrthoDB" id="2345911at2759"/>
<keyword evidence="2" id="KW-1185">Reference proteome</keyword>
<dbReference type="Proteomes" id="UP000094444">
    <property type="component" value="Unassembled WGS sequence"/>
</dbReference>
<gene>
    <name evidence="1" type="ORF">DHEL01_v201336</name>
</gene>
<reference evidence="1" key="1">
    <citation type="submission" date="2017-09" db="EMBL/GenBank/DDBJ databases">
        <title>Polyketide synthases of a Diaporthe helianthi virulent isolate.</title>
        <authorList>
            <person name="Baroncelli R."/>
        </authorList>
    </citation>
    <scope>NUCLEOTIDE SEQUENCE [LARGE SCALE GENOMIC DNA]</scope>
    <source>
        <strain evidence="1">7/96</strain>
    </source>
</reference>
<evidence type="ECO:0000313" key="1">
    <source>
        <dbReference type="EMBL" id="POS80286.1"/>
    </source>
</evidence>
<comment type="caution">
    <text evidence="1">The sequence shown here is derived from an EMBL/GenBank/DDBJ whole genome shotgun (WGS) entry which is preliminary data.</text>
</comment>
<name>A0A2P5ICU3_DIAHE</name>
<evidence type="ECO:0000313" key="2">
    <source>
        <dbReference type="Proteomes" id="UP000094444"/>
    </source>
</evidence>
<dbReference type="InParanoid" id="A0A2P5ICU3"/>
<evidence type="ECO:0008006" key="3">
    <source>
        <dbReference type="Google" id="ProtNLM"/>
    </source>
</evidence>
<protein>
    <recommendedName>
        <fullName evidence="3">Heterokaryon incompatibility domain-containing protein</fullName>
    </recommendedName>
</protein>
<organism evidence="1 2">
    <name type="scientific">Diaporthe helianthi</name>
    <dbReference type="NCBI Taxonomy" id="158607"/>
    <lineage>
        <taxon>Eukaryota</taxon>
        <taxon>Fungi</taxon>
        <taxon>Dikarya</taxon>
        <taxon>Ascomycota</taxon>
        <taxon>Pezizomycotina</taxon>
        <taxon>Sordariomycetes</taxon>
        <taxon>Sordariomycetidae</taxon>
        <taxon>Diaporthales</taxon>
        <taxon>Diaporthaceae</taxon>
        <taxon>Diaporthe</taxon>
    </lineage>
</organism>
<sequence length="324" mass="37740">MTASEDVSFSCASTSVAWSSLISRSLAAWAALDRPKHQLAESTLQSYTDLDDFLTKFSTGLGGPMFWFFQTREAFVSQDAMTKWNRDRLDDYIILPGFPGFVTRDHCFFVSHFWHTHDDPDPEGRYLRLMQKELEASSWSYIWVDWTCLPQEPRSHNEEVYFLRALRTVPAIIRNCGFMWYYPGFEPRLWILYEVAEYVRTCENASEHLVTEDIKEFMGHITEMQEVGVGATLDKYGYKCTFARDKEFIAPWLELLVLLNRLGIDVDDIRRVQDGITWFRSCESMVIGTFNGTVKIERFEGTLTLGGREYKFAPFTQWVSFLPE</sequence>
<dbReference type="EMBL" id="MAVT02000060">
    <property type="protein sequence ID" value="POS80286.1"/>
    <property type="molecule type" value="Genomic_DNA"/>
</dbReference>